<feature type="domain" description="HTH araC/xylS-type" evidence="2">
    <location>
        <begin position="227"/>
        <end position="322"/>
    </location>
</feature>
<dbReference type="PROSITE" id="PS01124">
    <property type="entry name" value="HTH_ARAC_FAMILY_2"/>
    <property type="match status" value="1"/>
</dbReference>
<dbReference type="AlphaFoldDB" id="A0A1N7NJS8"/>
<protein>
    <submittedName>
        <fullName evidence="3">AraC-type DNA-binding protein</fullName>
    </submittedName>
</protein>
<gene>
    <name evidence="3" type="ORF">SAMN05421788_102491</name>
</gene>
<dbReference type="GO" id="GO:0043565">
    <property type="term" value="F:sequence-specific DNA binding"/>
    <property type="evidence" value="ECO:0007669"/>
    <property type="project" value="InterPro"/>
</dbReference>
<dbReference type="EMBL" id="FTOR01000002">
    <property type="protein sequence ID" value="SIS98520.1"/>
    <property type="molecule type" value="Genomic_DNA"/>
</dbReference>
<organism evidence="3 4">
    <name type="scientific">Filimonas lacunae</name>
    <dbReference type="NCBI Taxonomy" id="477680"/>
    <lineage>
        <taxon>Bacteria</taxon>
        <taxon>Pseudomonadati</taxon>
        <taxon>Bacteroidota</taxon>
        <taxon>Chitinophagia</taxon>
        <taxon>Chitinophagales</taxon>
        <taxon>Chitinophagaceae</taxon>
        <taxon>Filimonas</taxon>
    </lineage>
</organism>
<dbReference type="GO" id="GO:0003700">
    <property type="term" value="F:DNA-binding transcription factor activity"/>
    <property type="evidence" value="ECO:0007669"/>
    <property type="project" value="InterPro"/>
</dbReference>
<dbReference type="PANTHER" id="PTHR43280:SF10">
    <property type="entry name" value="REGULATORY PROTEIN POCR"/>
    <property type="match status" value="1"/>
</dbReference>
<accession>A0A1N7NJS8</accession>
<evidence type="ECO:0000256" key="1">
    <source>
        <dbReference type="ARBA" id="ARBA00023125"/>
    </source>
</evidence>
<dbReference type="InterPro" id="IPR018060">
    <property type="entry name" value="HTH_AraC"/>
</dbReference>
<dbReference type="STRING" id="477680.SAMN05421788_102491"/>
<keyword evidence="4" id="KW-1185">Reference proteome</keyword>
<dbReference type="SMART" id="SM00342">
    <property type="entry name" value="HTH_ARAC"/>
    <property type="match status" value="1"/>
</dbReference>
<evidence type="ECO:0000313" key="4">
    <source>
        <dbReference type="Proteomes" id="UP000186917"/>
    </source>
</evidence>
<evidence type="ECO:0000313" key="3">
    <source>
        <dbReference type="EMBL" id="SIS98520.1"/>
    </source>
</evidence>
<dbReference type="PANTHER" id="PTHR43280">
    <property type="entry name" value="ARAC-FAMILY TRANSCRIPTIONAL REGULATOR"/>
    <property type="match status" value="1"/>
</dbReference>
<dbReference type="OrthoDB" id="9799345at2"/>
<dbReference type="Proteomes" id="UP000186917">
    <property type="component" value="Unassembled WGS sequence"/>
</dbReference>
<keyword evidence="1 3" id="KW-0238">DNA-binding</keyword>
<sequence>MKSPYHFSLPDIPSSKITTHNYWPNKCDYKIPFATPTLVCFEEKGHLFSQTFEGKHFRMVMLTVNAQEDFSMYCDALYPYVSFSYILQGNIIVRYKGNKDFFVMRENYCRPGFINTGKHQMHFRKGKTVLFYFIMETSFFEEMQMNIPLLYNLFYNWKLCAHQTELLQFRIDAAFERLIRELQSSTKTGIALETEVLSIIQALILCFEEKLKSGDSFINKPVSLIVHDVRDYIISTVAKGPRQDISIIASQYYIGEKTLSRVFRNTFGITLKQFKLSERMKVAAQMREQGTSLQEIAVKLGYSSVHNLQREYMKHFNYKLVD</sequence>
<evidence type="ECO:0000259" key="2">
    <source>
        <dbReference type="PROSITE" id="PS01124"/>
    </source>
</evidence>
<dbReference type="Pfam" id="PF12833">
    <property type="entry name" value="HTH_18"/>
    <property type="match status" value="1"/>
</dbReference>
<reference evidence="4" key="1">
    <citation type="submission" date="2017-01" db="EMBL/GenBank/DDBJ databases">
        <authorList>
            <person name="Varghese N."/>
            <person name="Submissions S."/>
        </authorList>
    </citation>
    <scope>NUCLEOTIDE SEQUENCE [LARGE SCALE GENOMIC DNA]</scope>
    <source>
        <strain evidence="4">DSM 21054</strain>
    </source>
</reference>
<name>A0A1N7NJS8_9BACT</name>
<dbReference type="Gene3D" id="1.10.10.60">
    <property type="entry name" value="Homeodomain-like"/>
    <property type="match status" value="1"/>
</dbReference>
<proteinExistence type="predicted"/>
<dbReference type="RefSeq" id="WP_076378272.1">
    <property type="nucleotide sequence ID" value="NZ_AP017422.1"/>
</dbReference>